<gene>
    <name evidence="2" type="ORF">TASK_LOCUS1358</name>
</gene>
<evidence type="ECO:0000313" key="2">
    <source>
        <dbReference type="EMBL" id="VDK22923.1"/>
    </source>
</evidence>
<keyword evidence="3" id="KW-1185">Reference proteome</keyword>
<dbReference type="WBParaSite" id="TASK_0000135701-mRNA-1">
    <property type="protein sequence ID" value="TASK_0000135701-mRNA-1"/>
    <property type="gene ID" value="TASK_0000135701"/>
</dbReference>
<feature type="region of interest" description="Disordered" evidence="1">
    <location>
        <begin position="228"/>
        <end position="265"/>
    </location>
</feature>
<dbReference type="STRING" id="60517.A0A0R3VVE7"/>
<evidence type="ECO:0000313" key="3">
    <source>
        <dbReference type="Proteomes" id="UP000282613"/>
    </source>
</evidence>
<protein>
    <submittedName>
        <fullName evidence="4">DCB domain-containing protein</fullName>
    </submittedName>
</protein>
<proteinExistence type="predicted"/>
<reference evidence="4" key="1">
    <citation type="submission" date="2017-02" db="UniProtKB">
        <authorList>
            <consortium name="WormBaseParasite"/>
        </authorList>
    </citation>
    <scope>IDENTIFICATION</scope>
</reference>
<organism evidence="4">
    <name type="scientific">Taenia asiatica</name>
    <name type="common">Asian tapeworm</name>
    <dbReference type="NCBI Taxonomy" id="60517"/>
    <lineage>
        <taxon>Eukaryota</taxon>
        <taxon>Metazoa</taxon>
        <taxon>Spiralia</taxon>
        <taxon>Lophotrochozoa</taxon>
        <taxon>Platyhelminthes</taxon>
        <taxon>Cestoda</taxon>
        <taxon>Eucestoda</taxon>
        <taxon>Cyclophyllidea</taxon>
        <taxon>Taeniidae</taxon>
        <taxon>Taenia</taxon>
    </lineage>
</organism>
<dbReference type="AlphaFoldDB" id="A0A0R3VVE7"/>
<evidence type="ECO:0000256" key="1">
    <source>
        <dbReference type="SAM" id="MobiDB-lite"/>
    </source>
</evidence>
<name>A0A0R3VVE7_TAEAS</name>
<evidence type="ECO:0000313" key="4">
    <source>
        <dbReference type="WBParaSite" id="TASK_0000135701-mRNA-1"/>
    </source>
</evidence>
<dbReference type="OrthoDB" id="10258608at2759"/>
<reference evidence="2 3" key="2">
    <citation type="submission" date="2018-11" db="EMBL/GenBank/DDBJ databases">
        <authorList>
            <consortium name="Pathogen Informatics"/>
        </authorList>
    </citation>
    <scope>NUCLEOTIDE SEQUENCE [LARGE SCALE GENOMIC DNA]</scope>
</reference>
<dbReference type="Proteomes" id="UP000282613">
    <property type="component" value="Unassembled WGS sequence"/>
</dbReference>
<accession>A0A0R3VVE7</accession>
<sequence>MAPPNALSMVKSEVSMLLTSLKCGYRSNFRSPHDDAKKALLDSLTSLRRTLNDAPDLDSLNPLTYLTPFLDVIRSDATTGPITGLALTSVEKFLAYGLLEVRPDSSNASQSIIGIAMETIAEAVIQARFIRVRLSSDEVVLMKIVHLLRTLLLIPSGCLLSNMMVSEILQNCLRICLESQLSELLRRTTEQFLASIVQLFFSRLPALLLAAETSHQMGVDDEEAFRISNERSSRKGSRRSTIHKETPLIGENSEANQEEAKTEGA</sequence>
<dbReference type="EMBL" id="UYRS01000328">
    <property type="protein sequence ID" value="VDK22923.1"/>
    <property type="molecule type" value="Genomic_DNA"/>
</dbReference>